<dbReference type="FunFam" id="3.20.20.80:FF:000004">
    <property type="entry name" value="Beta-glucosidase 6-phospho-beta-glucosidase"/>
    <property type="match status" value="1"/>
</dbReference>
<evidence type="ECO:0000256" key="11">
    <source>
        <dbReference type="RuleBase" id="RU361175"/>
    </source>
</evidence>
<dbReference type="SUPFAM" id="SSF51445">
    <property type="entry name" value="(Trans)glycosidases"/>
    <property type="match status" value="1"/>
</dbReference>
<evidence type="ECO:0000256" key="4">
    <source>
        <dbReference type="ARBA" id="ARBA00022801"/>
    </source>
</evidence>
<evidence type="ECO:0000256" key="2">
    <source>
        <dbReference type="ARBA" id="ARBA00010838"/>
    </source>
</evidence>
<feature type="binding site" evidence="10">
    <location>
        <position position="161"/>
    </location>
    <ligand>
        <name>substrate</name>
    </ligand>
</feature>
<proteinExistence type="inferred from homology"/>
<reference evidence="12 13" key="1">
    <citation type="submission" date="2016-09" db="EMBL/GenBank/DDBJ databases">
        <authorList>
            <person name="Capua I."/>
            <person name="De Benedictis P."/>
            <person name="Joannis T."/>
            <person name="Lombin L.H."/>
            <person name="Cattoli G."/>
        </authorList>
    </citation>
    <scope>NUCLEOTIDE SEQUENCE [LARGE SCALE GENOMIC DNA]</scope>
    <source>
        <strain evidence="12 13">GluBS11</strain>
    </source>
</reference>
<keyword evidence="6" id="KW-0119">Carbohydrate metabolism</keyword>
<keyword evidence="5" id="KW-0136">Cellulose degradation</keyword>
<evidence type="ECO:0000256" key="7">
    <source>
        <dbReference type="ARBA" id="ARBA00023295"/>
    </source>
</evidence>
<sequence>MFDKDFLWGAASAAHQIEGGFRDDGKGLGIWDYFEQQKGHIKHGETADVSCDHYHRFREDVALMKQIGLKSYRFSISWPRVMPHGTGKVNEKGLQFYSDLVDELLAAGIKPMVTLYHWNLPYELHEKGGWRNPEIPSWFEAYTKAVVERLSDRVEYWMTFNEPQLFVGGGYLGGFHAPFELNDTKTMLEISKHVFLAHGKAVSVIRQMAKRPSLVGLAPTGPVYLPKNDSAEDIEDARQKSFAVHPAAFAFGNAWWADSIFLGRFPEGSEEIFGDKMIRFTQEEWAEVSQKLDFYGFNVYQAETAYPIPKDAYDEYAYQGSPHTMMDWNVTPEVMYWSSRFLYDRYQKPLMITENGMAGMDWEAIDGKVHDPQRIDFLNRYLLQLEKAVDEGIPILGYQYWSIMDNFEWTEGFDKRFGLIHVDYQTCKRTLKDSAYWYKKVIESNGASLHSI</sequence>
<dbReference type="Gene3D" id="3.20.20.80">
    <property type="entry name" value="Glycosidases"/>
    <property type="match status" value="1"/>
</dbReference>
<dbReference type="GO" id="GO:0030245">
    <property type="term" value="P:cellulose catabolic process"/>
    <property type="evidence" value="ECO:0007669"/>
    <property type="project" value="UniProtKB-KW"/>
</dbReference>
<dbReference type="PRINTS" id="PR00131">
    <property type="entry name" value="GLHYDRLASE1"/>
</dbReference>
<dbReference type="Proteomes" id="UP000199315">
    <property type="component" value="Unassembled WGS sequence"/>
</dbReference>
<gene>
    <name evidence="12" type="ORF">SAMN05421730_100196</name>
</gene>
<dbReference type="STRING" id="1619234.SAMN05421730_100196"/>
<feature type="binding site" evidence="10">
    <location>
        <position position="117"/>
    </location>
    <ligand>
        <name>substrate</name>
    </ligand>
</feature>
<comment type="similarity">
    <text evidence="2 11">Belongs to the glycosyl hydrolase 1 family.</text>
</comment>
<dbReference type="InterPro" id="IPR033132">
    <property type="entry name" value="GH_1_N_CS"/>
</dbReference>
<organism evidence="12 13">
    <name type="scientific">Anaerobium acetethylicum</name>
    <dbReference type="NCBI Taxonomy" id="1619234"/>
    <lineage>
        <taxon>Bacteria</taxon>
        <taxon>Bacillati</taxon>
        <taxon>Bacillota</taxon>
        <taxon>Clostridia</taxon>
        <taxon>Lachnospirales</taxon>
        <taxon>Lachnospiraceae</taxon>
        <taxon>Anaerobium</taxon>
    </lineage>
</organism>
<dbReference type="NCBIfam" id="TIGR03356">
    <property type="entry name" value="BGL"/>
    <property type="match status" value="1"/>
</dbReference>
<evidence type="ECO:0000256" key="10">
    <source>
        <dbReference type="PIRSR" id="PIRSR617736-2"/>
    </source>
</evidence>
<evidence type="ECO:0000256" key="8">
    <source>
        <dbReference type="ARBA" id="ARBA00023326"/>
    </source>
</evidence>
<keyword evidence="8" id="KW-0624">Polysaccharide degradation</keyword>
<feature type="binding site" evidence="10">
    <location>
        <position position="300"/>
    </location>
    <ligand>
        <name>substrate</name>
    </ligand>
</feature>
<dbReference type="OrthoDB" id="9808275at2"/>
<keyword evidence="13" id="KW-1185">Reference proteome</keyword>
<feature type="binding site" evidence="10">
    <location>
        <begin position="408"/>
        <end position="409"/>
    </location>
    <ligand>
        <name>substrate</name>
    </ligand>
</feature>
<evidence type="ECO:0000256" key="9">
    <source>
        <dbReference type="PIRSR" id="PIRSR617736-1"/>
    </source>
</evidence>
<evidence type="ECO:0000256" key="6">
    <source>
        <dbReference type="ARBA" id="ARBA00023277"/>
    </source>
</evidence>
<evidence type="ECO:0000256" key="1">
    <source>
        <dbReference type="ARBA" id="ARBA00000448"/>
    </source>
</evidence>
<comment type="catalytic activity">
    <reaction evidence="1 11">
        <text>Hydrolysis of terminal, non-reducing beta-D-glucosyl residues with release of beta-D-glucose.</text>
        <dbReference type="EC" id="3.2.1.21"/>
    </reaction>
</comment>
<dbReference type="InterPro" id="IPR017736">
    <property type="entry name" value="Glyco_hydro_1_beta-glucosidase"/>
</dbReference>
<feature type="active site" description="Proton donor" evidence="9">
    <location>
        <position position="162"/>
    </location>
</feature>
<keyword evidence="7 11" id="KW-0326">Glycosidase</keyword>
<feature type="binding site" evidence="10">
    <location>
        <position position="16"/>
    </location>
    <ligand>
        <name>substrate</name>
    </ligand>
</feature>
<feature type="active site" description="Nucleophile" evidence="9">
    <location>
        <position position="354"/>
    </location>
</feature>
<dbReference type="PROSITE" id="PS00653">
    <property type="entry name" value="GLYCOSYL_HYDROL_F1_2"/>
    <property type="match status" value="1"/>
</dbReference>
<evidence type="ECO:0000313" key="13">
    <source>
        <dbReference type="Proteomes" id="UP000199315"/>
    </source>
</evidence>
<dbReference type="PANTHER" id="PTHR10353">
    <property type="entry name" value="GLYCOSYL HYDROLASE"/>
    <property type="match status" value="1"/>
</dbReference>
<dbReference type="InterPro" id="IPR017853">
    <property type="entry name" value="GH"/>
</dbReference>
<evidence type="ECO:0000256" key="3">
    <source>
        <dbReference type="ARBA" id="ARBA00012744"/>
    </source>
</evidence>
<dbReference type="AlphaFoldDB" id="A0A1D3TNF1"/>
<dbReference type="Pfam" id="PF00232">
    <property type="entry name" value="Glyco_hydro_1"/>
    <property type="match status" value="1"/>
</dbReference>
<protein>
    <recommendedName>
        <fullName evidence="3 11">Beta-glucosidase</fullName>
        <ecNumber evidence="3 11">3.2.1.21</ecNumber>
    </recommendedName>
</protein>
<keyword evidence="4 11" id="KW-0378">Hydrolase</keyword>
<accession>A0A1D3TNF1</accession>
<dbReference type="EMBL" id="FMKA01000001">
    <property type="protein sequence ID" value="SCP94851.1"/>
    <property type="molecule type" value="Genomic_DNA"/>
</dbReference>
<name>A0A1D3TNF1_9FIRM</name>
<evidence type="ECO:0000313" key="12">
    <source>
        <dbReference type="EMBL" id="SCP94851.1"/>
    </source>
</evidence>
<dbReference type="PANTHER" id="PTHR10353:SF36">
    <property type="entry name" value="LP05116P"/>
    <property type="match status" value="1"/>
</dbReference>
<dbReference type="EC" id="3.2.1.21" evidence="3 11"/>
<dbReference type="InterPro" id="IPR001360">
    <property type="entry name" value="Glyco_hydro_1"/>
</dbReference>
<feature type="binding site" evidence="10">
    <location>
        <position position="401"/>
    </location>
    <ligand>
        <name>substrate</name>
    </ligand>
</feature>
<dbReference type="RefSeq" id="WP_091228585.1">
    <property type="nucleotide sequence ID" value="NZ_FMKA01000001.1"/>
</dbReference>
<dbReference type="GO" id="GO:0008422">
    <property type="term" value="F:beta-glucosidase activity"/>
    <property type="evidence" value="ECO:0007669"/>
    <property type="project" value="UniProtKB-EC"/>
</dbReference>
<evidence type="ECO:0000256" key="5">
    <source>
        <dbReference type="ARBA" id="ARBA00023001"/>
    </source>
</evidence>